<dbReference type="Proteomes" id="UP000252519">
    <property type="component" value="Unassembled WGS sequence"/>
</dbReference>
<accession>A0A368FB67</accession>
<feature type="chain" id="PRO_5016628865" evidence="1">
    <location>
        <begin position="19"/>
        <end position="40"/>
    </location>
</feature>
<keyword evidence="3" id="KW-1185">Reference proteome</keyword>
<protein>
    <submittedName>
        <fullName evidence="2">Uncharacterized protein</fullName>
    </submittedName>
</protein>
<organism evidence="2 3">
    <name type="scientific">Ancylostoma caninum</name>
    <name type="common">Dog hookworm</name>
    <dbReference type="NCBI Taxonomy" id="29170"/>
    <lineage>
        <taxon>Eukaryota</taxon>
        <taxon>Metazoa</taxon>
        <taxon>Ecdysozoa</taxon>
        <taxon>Nematoda</taxon>
        <taxon>Chromadorea</taxon>
        <taxon>Rhabditida</taxon>
        <taxon>Rhabditina</taxon>
        <taxon>Rhabditomorpha</taxon>
        <taxon>Strongyloidea</taxon>
        <taxon>Ancylostomatidae</taxon>
        <taxon>Ancylostomatinae</taxon>
        <taxon>Ancylostoma</taxon>
    </lineage>
</organism>
<proteinExistence type="predicted"/>
<evidence type="ECO:0000313" key="3">
    <source>
        <dbReference type="Proteomes" id="UP000252519"/>
    </source>
</evidence>
<reference evidence="2 3" key="1">
    <citation type="submission" date="2014-10" db="EMBL/GenBank/DDBJ databases">
        <title>Draft genome of the hookworm Ancylostoma caninum.</title>
        <authorList>
            <person name="Mitreva M."/>
        </authorList>
    </citation>
    <scope>NUCLEOTIDE SEQUENCE [LARGE SCALE GENOMIC DNA]</scope>
    <source>
        <strain evidence="2 3">Baltimore</strain>
    </source>
</reference>
<gene>
    <name evidence="2" type="ORF">ANCCAN_24944</name>
</gene>
<evidence type="ECO:0000313" key="2">
    <source>
        <dbReference type="EMBL" id="RCN29302.1"/>
    </source>
</evidence>
<feature type="signal peptide" evidence="1">
    <location>
        <begin position="1"/>
        <end position="18"/>
    </location>
</feature>
<sequence>MLSTTTWSELMLLSLVRTTSLSRLLLPSYGLVKDTPHQHS</sequence>
<dbReference type="EMBL" id="JOJR01002028">
    <property type="protein sequence ID" value="RCN29302.1"/>
    <property type="molecule type" value="Genomic_DNA"/>
</dbReference>
<dbReference type="AlphaFoldDB" id="A0A368FB67"/>
<keyword evidence="1" id="KW-0732">Signal</keyword>
<name>A0A368FB67_ANCCA</name>
<evidence type="ECO:0000256" key="1">
    <source>
        <dbReference type="SAM" id="SignalP"/>
    </source>
</evidence>
<comment type="caution">
    <text evidence="2">The sequence shown here is derived from an EMBL/GenBank/DDBJ whole genome shotgun (WGS) entry which is preliminary data.</text>
</comment>